<name>A0A1M6UEZ0_9RHOB</name>
<dbReference type="Proteomes" id="UP000183982">
    <property type="component" value="Unassembled WGS sequence"/>
</dbReference>
<protein>
    <submittedName>
        <fullName evidence="1">Uncharacterized protein</fullName>
    </submittedName>
</protein>
<accession>A0A1M6UEZ0</accession>
<dbReference type="AlphaFoldDB" id="A0A1M6UEZ0"/>
<dbReference type="EMBL" id="FQZQ01000066">
    <property type="protein sequence ID" value="SHK67721.1"/>
    <property type="molecule type" value="Genomic_DNA"/>
</dbReference>
<evidence type="ECO:0000313" key="1">
    <source>
        <dbReference type="EMBL" id="SHK67721.1"/>
    </source>
</evidence>
<gene>
    <name evidence="1" type="ORF">SAMN05444000_1662</name>
</gene>
<reference evidence="2" key="1">
    <citation type="submission" date="2016-11" db="EMBL/GenBank/DDBJ databases">
        <authorList>
            <person name="Varghese N."/>
            <person name="Submissions S."/>
        </authorList>
    </citation>
    <scope>NUCLEOTIDE SEQUENCE [LARGE SCALE GENOMIC DNA]</scope>
    <source>
        <strain evidence="2">DSM 100564</strain>
    </source>
</reference>
<organism evidence="1 2">
    <name type="scientific">Shimia gijangensis</name>
    <dbReference type="NCBI Taxonomy" id="1470563"/>
    <lineage>
        <taxon>Bacteria</taxon>
        <taxon>Pseudomonadati</taxon>
        <taxon>Pseudomonadota</taxon>
        <taxon>Alphaproteobacteria</taxon>
        <taxon>Rhodobacterales</taxon>
        <taxon>Roseobacteraceae</taxon>
    </lineage>
</organism>
<sequence length="108" mass="11414">MAQAFASATGSACALQHGSGSAVQTPLRSLYRDCTSYSSDDLADATTTSQLDTLIRHGGGLPQQDVATALRELIATMAAMADERSLKLRAFNLMHTRPRKSSSSILAV</sequence>
<evidence type="ECO:0000313" key="2">
    <source>
        <dbReference type="Proteomes" id="UP000183982"/>
    </source>
</evidence>
<proteinExistence type="predicted"/>
<keyword evidence="2" id="KW-1185">Reference proteome</keyword>